<dbReference type="Ensembl" id="ENSCCRT00020008838.1">
    <property type="protein sequence ID" value="ENSCCRP00020007882.1"/>
    <property type="gene ID" value="ENSCCRG00020004256.1"/>
</dbReference>
<dbReference type="InterPro" id="IPR014767">
    <property type="entry name" value="DAD_dom"/>
</dbReference>
<protein>
    <recommendedName>
        <fullName evidence="2">DAD domain-containing protein</fullName>
    </recommendedName>
</protein>
<evidence type="ECO:0000259" key="2">
    <source>
        <dbReference type="PROSITE" id="PS51231"/>
    </source>
</evidence>
<dbReference type="Proteomes" id="UP000694701">
    <property type="component" value="Unplaced"/>
</dbReference>
<feature type="domain" description="DAD" evidence="2">
    <location>
        <begin position="1"/>
        <end position="26"/>
    </location>
</feature>
<proteinExistence type="predicted"/>
<accession>A0A8C2C9F8</accession>
<evidence type="ECO:0000313" key="4">
    <source>
        <dbReference type="Proteomes" id="UP000694701"/>
    </source>
</evidence>
<sequence>MDSLMEALQSGAAFRDRRKRTPRNGKTAYTLYFLQKLSFCVPQNKKSFIVWCEED</sequence>
<name>A0A8C2C9F8_CYPCA</name>
<evidence type="ECO:0000256" key="1">
    <source>
        <dbReference type="SAM" id="MobiDB-lite"/>
    </source>
</evidence>
<feature type="region of interest" description="Disordered" evidence="1">
    <location>
        <begin position="1"/>
        <end position="21"/>
    </location>
</feature>
<organism evidence="3 4">
    <name type="scientific">Cyprinus carpio</name>
    <name type="common">Common carp</name>
    <dbReference type="NCBI Taxonomy" id="7962"/>
    <lineage>
        <taxon>Eukaryota</taxon>
        <taxon>Metazoa</taxon>
        <taxon>Chordata</taxon>
        <taxon>Craniata</taxon>
        <taxon>Vertebrata</taxon>
        <taxon>Euteleostomi</taxon>
        <taxon>Actinopterygii</taxon>
        <taxon>Neopterygii</taxon>
        <taxon>Teleostei</taxon>
        <taxon>Ostariophysi</taxon>
        <taxon>Cypriniformes</taxon>
        <taxon>Cyprinidae</taxon>
        <taxon>Cyprininae</taxon>
        <taxon>Cyprinus</taxon>
    </lineage>
</organism>
<dbReference type="AlphaFoldDB" id="A0A8C2C9F8"/>
<reference evidence="3" key="1">
    <citation type="submission" date="2025-08" db="UniProtKB">
        <authorList>
            <consortium name="Ensembl"/>
        </authorList>
    </citation>
    <scope>IDENTIFICATION</scope>
</reference>
<evidence type="ECO:0000313" key="3">
    <source>
        <dbReference type="Ensembl" id="ENSCCRP00020007882.1"/>
    </source>
</evidence>
<dbReference type="PROSITE" id="PS51231">
    <property type="entry name" value="DAD"/>
    <property type="match status" value="1"/>
</dbReference>